<organism evidence="9 10">
    <name type="scientific">Microbacterium oleivorans</name>
    <dbReference type="NCBI Taxonomy" id="273677"/>
    <lineage>
        <taxon>Bacteria</taxon>
        <taxon>Bacillati</taxon>
        <taxon>Actinomycetota</taxon>
        <taxon>Actinomycetes</taxon>
        <taxon>Micrococcales</taxon>
        <taxon>Microbacteriaceae</taxon>
        <taxon>Microbacterium</taxon>
    </lineage>
</organism>
<dbReference type="PANTHER" id="PTHR43163">
    <property type="entry name" value="DIPEPTIDE TRANSPORT SYSTEM PERMEASE PROTEIN DPPB-RELATED"/>
    <property type="match status" value="1"/>
</dbReference>
<feature type="transmembrane region" description="Helical" evidence="7">
    <location>
        <begin position="301"/>
        <end position="320"/>
    </location>
</feature>
<comment type="subcellular location">
    <subcellularLocation>
        <location evidence="1 7">Cell membrane</location>
        <topology evidence="1 7">Multi-pass membrane protein</topology>
    </subcellularLocation>
</comment>
<dbReference type="Pfam" id="PF19300">
    <property type="entry name" value="BPD_transp_1_N"/>
    <property type="match status" value="1"/>
</dbReference>
<protein>
    <submittedName>
        <fullName evidence="9">ABC-type dipeptide/oligopeptide/nickel transport system, permease component</fullName>
    </submittedName>
</protein>
<dbReference type="InterPro" id="IPR045621">
    <property type="entry name" value="BPD_transp_1_N"/>
</dbReference>
<feature type="transmembrane region" description="Helical" evidence="7">
    <location>
        <begin position="101"/>
        <end position="121"/>
    </location>
</feature>
<dbReference type="PROSITE" id="PS50928">
    <property type="entry name" value="ABC_TM1"/>
    <property type="match status" value="1"/>
</dbReference>
<evidence type="ECO:0000256" key="5">
    <source>
        <dbReference type="ARBA" id="ARBA00022989"/>
    </source>
</evidence>
<dbReference type="InterPro" id="IPR000515">
    <property type="entry name" value="MetI-like"/>
</dbReference>
<dbReference type="InterPro" id="IPR035906">
    <property type="entry name" value="MetI-like_sf"/>
</dbReference>
<feature type="transmembrane region" description="Helical" evidence="7">
    <location>
        <begin position="133"/>
        <end position="155"/>
    </location>
</feature>
<name>A0A031FVS8_9MICO</name>
<feature type="domain" description="ABC transmembrane type-1" evidence="8">
    <location>
        <begin position="95"/>
        <end position="324"/>
    </location>
</feature>
<keyword evidence="5 7" id="KW-1133">Transmembrane helix</keyword>
<gene>
    <name evidence="9" type="ORF">BW34_01281</name>
</gene>
<feature type="transmembrane region" description="Helical" evidence="7">
    <location>
        <begin position="255"/>
        <end position="281"/>
    </location>
</feature>
<dbReference type="GeneID" id="91430819"/>
<dbReference type="Pfam" id="PF00528">
    <property type="entry name" value="BPD_transp_1"/>
    <property type="match status" value="1"/>
</dbReference>
<dbReference type="SUPFAM" id="SSF161098">
    <property type="entry name" value="MetI-like"/>
    <property type="match status" value="1"/>
</dbReference>
<keyword evidence="10" id="KW-1185">Reference proteome</keyword>
<feature type="transmembrane region" description="Helical" evidence="7">
    <location>
        <begin position="197"/>
        <end position="217"/>
    </location>
</feature>
<evidence type="ECO:0000256" key="1">
    <source>
        <dbReference type="ARBA" id="ARBA00004651"/>
    </source>
</evidence>
<keyword evidence="2 7" id="KW-0813">Transport</keyword>
<dbReference type="eggNOG" id="COG0601">
    <property type="taxonomic scope" value="Bacteria"/>
</dbReference>
<sequence>MLRTIGKRLLLLIPTLLGLSILLFWWVRTLPGGPAQALLGEKATPEAVARINELYGFNRPLIEQYFTWIGRLLSGDFGTSLRTSQPVLDEFLRRFPATIELSIAALIIAVGIGVPLGYWAARRHGKAADSTAVVFSLLGIVVPVFFLAFILKYVFAVQLGWLPSDGRQNPRIEATHYTNFYVFDGLITGEFDAAWDAVLHLILPAVALGTIPLAIIVRITRASVLEVQNADYVRTGKAKGVPGSLLRNRFILRNAMLPVITTIGLQAGLLLSGAILTETVFAFPGIGSFLSGAIFNRDFPVLQGFIIFIAIVYALINLLVDVSYSLIDPRVRVS</sequence>
<evidence type="ECO:0000256" key="7">
    <source>
        <dbReference type="RuleBase" id="RU363032"/>
    </source>
</evidence>
<feature type="transmembrane region" description="Helical" evidence="7">
    <location>
        <begin position="9"/>
        <end position="27"/>
    </location>
</feature>
<evidence type="ECO:0000256" key="6">
    <source>
        <dbReference type="ARBA" id="ARBA00023136"/>
    </source>
</evidence>
<evidence type="ECO:0000256" key="3">
    <source>
        <dbReference type="ARBA" id="ARBA00022475"/>
    </source>
</evidence>
<keyword evidence="6 7" id="KW-0472">Membrane</keyword>
<comment type="caution">
    <text evidence="9">The sequence shown here is derived from an EMBL/GenBank/DDBJ whole genome shotgun (WGS) entry which is preliminary data.</text>
</comment>
<dbReference type="Proteomes" id="UP000024001">
    <property type="component" value="Unassembled WGS sequence"/>
</dbReference>
<keyword evidence="3" id="KW-1003">Cell membrane</keyword>
<dbReference type="RefSeq" id="WP_036310486.1">
    <property type="nucleotide sequence ID" value="NZ_CP031421.1"/>
</dbReference>
<dbReference type="AlphaFoldDB" id="A0A031FVS8"/>
<reference evidence="9 10" key="1">
    <citation type="submission" date="2014-03" db="EMBL/GenBank/DDBJ databases">
        <title>Draft Genome Sequences of 13 Willow Endophytes.</title>
        <authorList>
            <person name="Gan H.Y."/>
            <person name="Gan H.M."/>
            <person name="Savka M.A."/>
            <person name="Hudson A.O."/>
        </authorList>
    </citation>
    <scope>NUCLEOTIDE SEQUENCE [LARGE SCALE GENOMIC DNA]</scope>
    <source>
        <strain evidence="9 10">RIT293</strain>
    </source>
</reference>
<dbReference type="GO" id="GO:0005886">
    <property type="term" value="C:plasma membrane"/>
    <property type="evidence" value="ECO:0007669"/>
    <property type="project" value="UniProtKB-SubCell"/>
</dbReference>
<dbReference type="Gene3D" id="1.10.3720.10">
    <property type="entry name" value="MetI-like"/>
    <property type="match status" value="1"/>
</dbReference>
<dbReference type="OrthoDB" id="9778910at2"/>
<dbReference type="EMBL" id="JFYO01000004">
    <property type="protein sequence ID" value="EZP28301.1"/>
    <property type="molecule type" value="Genomic_DNA"/>
</dbReference>
<dbReference type="PANTHER" id="PTHR43163:SF6">
    <property type="entry name" value="DIPEPTIDE TRANSPORT SYSTEM PERMEASE PROTEIN DPPB-RELATED"/>
    <property type="match status" value="1"/>
</dbReference>
<dbReference type="GO" id="GO:0055085">
    <property type="term" value="P:transmembrane transport"/>
    <property type="evidence" value="ECO:0007669"/>
    <property type="project" value="InterPro"/>
</dbReference>
<evidence type="ECO:0000256" key="2">
    <source>
        <dbReference type="ARBA" id="ARBA00022448"/>
    </source>
</evidence>
<evidence type="ECO:0000313" key="10">
    <source>
        <dbReference type="Proteomes" id="UP000024001"/>
    </source>
</evidence>
<keyword evidence="4 7" id="KW-0812">Transmembrane</keyword>
<dbReference type="KEGG" id="moo:BWL13_00405"/>
<accession>A0A031FVS8</accession>
<comment type="similarity">
    <text evidence="7">Belongs to the binding-protein-dependent transport system permease family.</text>
</comment>
<dbReference type="CDD" id="cd06261">
    <property type="entry name" value="TM_PBP2"/>
    <property type="match status" value="1"/>
</dbReference>
<evidence type="ECO:0000259" key="8">
    <source>
        <dbReference type="PROSITE" id="PS50928"/>
    </source>
</evidence>
<proteinExistence type="inferred from homology"/>
<evidence type="ECO:0000256" key="4">
    <source>
        <dbReference type="ARBA" id="ARBA00022692"/>
    </source>
</evidence>
<dbReference type="PATRIC" id="fig|273677.3.peg.1261"/>
<evidence type="ECO:0000313" key="9">
    <source>
        <dbReference type="EMBL" id="EZP28301.1"/>
    </source>
</evidence>